<reference evidence="2 3" key="1">
    <citation type="journal article" date="2022" name="bioRxiv">
        <title>Genomics of Preaxostyla Flagellates Illuminates Evolutionary Transitions and the Path Towards Mitochondrial Loss.</title>
        <authorList>
            <person name="Novak L.V.F."/>
            <person name="Treitli S.C."/>
            <person name="Pyrih J."/>
            <person name="Halakuc P."/>
            <person name="Pipaliya S.V."/>
            <person name="Vacek V."/>
            <person name="Brzon O."/>
            <person name="Soukal P."/>
            <person name="Eme L."/>
            <person name="Dacks J.B."/>
            <person name="Karnkowska A."/>
            <person name="Elias M."/>
            <person name="Hampl V."/>
        </authorList>
    </citation>
    <scope>NUCLEOTIDE SEQUENCE [LARGE SCALE GENOMIC DNA]</scope>
    <source>
        <strain evidence="2">NAU3</strain>
        <tissue evidence="2">Gut</tissue>
    </source>
</reference>
<comment type="caution">
    <text evidence="2">The sequence shown here is derived from an EMBL/GenBank/DDBJ whole genome shotgun (WGS) entry which is preliminary data.</text>
</comment>
<dbReference type="EMBL" id="JARBJD010000341">
    <property type="protein sequence ID" value="KAK2943530.1"/>
    <property type="molecule type" value="Genomic_DNA"/>
</dbReference>
<keyword evidence="3" id="KW-1185">Reference proteome</keyword>
<protein>
    <submittedName>
        <fullName evidence="2">Uncharacterized protein</fullName>
    </submittedName>
</protein>
<feature type="compositionally biased region" description="Low complexity" evidence="1">
    <location>
        <begin position="118"/>
        <end position="140"/>
    </location>
</feature>
<gene>
    <name evidence="2" type="ORF">BLNAU_21547</name>
</gene>
<feature type="region of interest" description="Disordered" evidence="1">
    <location>
        <begin position="241"/>
        <end position="271"/>
    </location>
</feature>
<sequence length="271" mass="29186">MQHKMNYEFTNSLGTEYKMILTRTCVVTWKEFATHPSLFSSDVLSLFSSSLSSSRSEFTSGLSSTENRSRDSSLDTSIISFFFLASFQTDDDSTQFTSSVSFLFDDSSCYLTSLPSSLPTNTSSPITTSTTHSSSVPSRKSSGRRRHTSTTSDPSSGQIKSKMTTAAITDHPPHSSAIDGKADDDEDGGDNLTVNIVTTANKQRRPAPRDIRSSRTFVSARATRAAFAACRSPVATFLSQLSSTPSQQLPKAQTLPSTSPSSSTQSSPTSS</sequence>
<feature type="compositionally biased region" description="Polar residues" evidence="1">
    <location>
        <begin position="153"/>
        <end position="167"/>
    </location>
</feature>
<evidence type="ECO:0000313" key="2">
    <source>
        <dbReference type="EMBL" id="KAK2943530.1"/>
    </source>
</evidence>
<proteinExistence type="predicted"/>
<evidence type="ECO:0000256" key="1">
    <source>
        <dbReference type="SAM" id="MobiDB-lite"/>
    </source>
</evidence>
<evidence type="ECO:0000313" key="3">
    <source>
        <dbReference type="Proteomes" id="UP001281761"/>
    </source>
</evidence>
<dbReference type="Proteomes" id="UP001281761">
    <property type="component" value="Unassembled WGS sequence"/>
</dbReference>
<organism evidence="2 3">
    <name type="scientific">Blattamonas nauphoetae</name>
    <dbReference type="NCBI Taxonomy" id="2049346"/>
    <lineage>
        <taxon>Eukaryota</taxon>
        <taxon>Metamonada</taxon>
        <taxon>Preaxostyla</taxon>
        <taxon>Oxymonadida</taxon>
        <taxon>Blattamonas</taxon>
    </lineage>
</organism>
<name>A0ABQ9WVL4_9EUKA</name>
<feature type="region of interest" description="Disordered" evidence="1">
    <location>
        <begin position="118"/>
        <end position="192"/>
    </location>
</feature>
<accession>A0ABQ9WVL4</accession>